<dbReference type="Gene3D" id="1.20.1250.20">
    <property type="entry name" value="MFS general substrate transporter like domains"/>
    <property type="match status" value="2"/>
</dbReference>
<keyword evidence="5 10" id="KW-0812">Transmembrane</keyword>
<dbReference type="PANTHER" id="PTHR43528:SF3">
    <property type="entry name" value="CITRATE-PROTON SYMPORTER"/>
    <property type="match status" value="1"/>
</dbReference>
<dbReference type="AlphaFoldDB" id="A0A2N7WWX6"/>
<evidence type="ECO:0000313" key="13">
    <source>
        <dbReference type="Proteomes" id="UP000235777"/>
    </source>
</evidence>
<evidence type="ECO:0000256" key="1">
    <source>
        <dbReference type="ARBA" id="ARBA00004651"/>
    </source>
</evidence>
<evidence type="ECO:0000256" key="7">
    <source>
        <dbReference type="ARBA" id="ARBA00022989"/>
    </source>
</evidence>
<keyword evidence="8 10" id="KW-0472">Membrane</keyword>
<comment type="similarity">
    <text evidence="2">Belongs to the major facilitator superfamily. Metabolite:H+ Symporter (MHS) family (TC 2.A.1.6) family.</text>
</comment>
<dbReference type="GO" id="GO:0015293">
    <property type="term" value="F:symporter activity"/>
    <property type="evidence" value="ECO:0007669"/>
    <property type="project" value="UniProtKB-KW"/>
</dbReference>
<dbReference type="PANTHER" id="PTHR43528">
    <property type="entry name" value="ALPHA-KETOGLUTARATE PERMEASE"/>
    <property type="match status" value="1"/>
</dbReference>
<evidence type="ECO:0000259" key="11">
    <source>
        <dbReference type="PROSITE" id="PS50850"/>
    </source>
</evidence>
<dbReference type="InterPro" id="IPR011701">
    <property type="entry name" value="MFS"/>
</dbReference>
<dbReference type="SUPFAM" id="SSF103473">
    <property type="entry name" value="MFS general substrate transporter"/>
    <property type="match status" value="1"/>
</dbReference>
<feature type="transmembrane region" description="Helical" evidence="10">
    <location>
        <begin position="324"/>
        <end position="341"/>
    </location>
</feature>
<evidence type="ECO:0000256" key="9">
    <source>
        <dbReference type="SAM" id="MobiDB-lite"/>
    </source>
</evidence>
<evidence type="ECO:0000256" key="4">
    <source>
        <dbReference type="ARBA" id="ARBA00022475"/>
    </source>
</evidence>
<protein>
    <submittedName>
        <fullName evidence="12">MFS transporter</fullName>
    </submittedName>
</protein>
<feature type="transmembrane region" description="Helical" evidence="10">
    <location>
        <begin position="79"/>
        <end position="98"/>
    </location>
</feature>
<proteinExistence type="inferred from homology"/>
<sequence>MKPHAQEPSQEYDAQTRTAGFVEPSGSGRSRAASAPKIVVAAVIGNLLEFFDFTVYSYFALTIGKLFFPAQNAVTSTLLSFAVFAVGFLMRPLGGIVIGRYADRAGRRPALTLTIALMALGAAIIGCAPTYAQIGIAAPVLIVVARLTQGFAQGGEFGAATATLLETGDDRSRGFRASWQLASQGAAALLGSGTAALLSFLLDDAQLHSWGWRIPFLMGTLIAPVGIYLRRHIAEEPSSADAGVRHWRAVDVRNWFLVIFAIMGMSVASYLLMYYLPTYCIQYLKLPAKLSMLVGVGASLTSLVMCPLYGAWSDRLGRRKPLTVIGRIALLVLIYPAFWGMNHFTTLPAVLAMMFVLMLCYTMGSAPAYALMPESFPKAIRAGFMSSAYAISVSLFGGTSQLVAGWLIRVSGNVMAPAWYMMICVVISLIAVSLFEETGGKALKG</sequence>
<dbReference type="Pfam" id="PF07690">
    <property type="entry name" value="MFS_1"/>
    <property type="match status" value="1"/>
</dbReference>
<evidence type="ECO:0000256" key="3">
    <source>
        <dbReference type="ARBA" id="ARBA00022448"/>
    </source>
</evidence>
<evidence type="ECO:0000256" key="5">
    <source>
        <dbReference type="ARBA" id="ARBA00022692"/>
    </source>
</evidence>
<feature type="transmembrane region" description="Helical" evidence="10">
    <location>
        <begin position="384"/>
        <end position="408"/>
    </location>
</feature>
<feature type="transmembrane region" description="Helical" evidence="10">
    <location>
        <begin position="210"/>
        <end position="229"/>
    </location>
</feature>
<keyword evidence="13" id="KW-1185">Reference proteome</keyword>
<dbReference type="RefSeq" id="WP_018440291.1">
    <property type="nucleotide sequence ID" value="NZ_KB890169.1"/>
</dbReference>
<gene>
    <name evidence="12" type="ORF">C0Z20_23480</name>
</gene>
<comment type="caution">
    <text evidence="12">The sequence shown here is derived from an EMBL/GenBank/DDBJ whole genome shotgun (WGS) entry which is preliminary data.</text>
</comment>
<dbReference type="GO" id="GO:0005886">
    <property type="term" value="C:plasma membrane"/>
    <property type="evidence" value="ECO:0007669"/>
    <property type="project" value="UniProtKB-SubCell"/>
</dbReference>
<feature type="transmembrane region" description="Helical" evidence="10">
    <location>
        <begin position="110"/>
        <end position="132"/>
    </location>
</feature>
<comment type="subcellular location">
    <subcellularLocation>
        <location evidence="1">Cell membrane</location>
        <topology evidence="1">Multi-pass membrane protein</topology>
    </subcellularLocation>
</comment>
<feature type="transmembrane region" description="Helical" evidence="10">
    <location>
        <begin position="414"/>
        <end position="435"/>
    </location>
</feature>
<keyword evidence="6" id="KW-0769">Symport</keyword>
<evidence type="ECO:0000256" key="6">
    <source>
        <dbReference type="ARBA" id="ARBA00022847"/>
    </source>
</evidence>
<dbReference type="InterPro" id="IPR051084">
    <property type="entry name" value="H+-coupled_symporters"/>
</dbReference>
<evidence type="ECO:0000313" key="12">
    <source>
        <dbReference type="EMBL" id="PMS33887.1"/>
    </source>
</evidence>
<dbReference type="STRING" id="863227.GCA_000373005_01735"/>
<dbReference type="InterPro" id="IPR020846">
    <property type="entry name" value="MFS_dom"/>
</dbReference>
<dbReference type="Proteomes" id="UP000235777">
    <property type="component" value="Unassembled WGS sequence"/>
</dbReference>
<dbReference type="InterPro" id="IPR036259">
    <property type="entry name" value="MFS_trans_sf"/>
</dbReference>
<feature type="transmembrane region" description="Helical" evidence="10">
    <location>
        <begin position="38"/>
        <end position="59"/>
    </location>
</feature>
<dbReference type="OrthoDB" id="6766492at2"/>
<keyword evidence="7 10" id="KW-1133">Transmembrane helix</keyword>
<evidence type="ECO:0000256" key="8">
    <source>
        <dbReference type="ARBA" id="ARBA00023136"/>
    </source>
</evidence>
<evidence type="ECO:0000256" key="2">
    <source>
        <dbReference type="ARBA" id="ARBA00008240"/>
    </source>
</evidence>
<dbReference type="InterPro" id="IPR005829">
    <property type="entry name" value="Sugar_transporter_CS"/>
</dbReference>
<feature type="domain" description="Major facilitator superfamily (MFS) profile" evidence="11">
    <location>
        <begin position="38"/>
        <end position="439"/>
    </location>
</feature>
<reference evidence="12 13" key="1">
    <citation type="submission" date="2018-01" db="EMBL/GenBank/DDBJ databases">
        <title>Whole genome analyses suggest that Burkholderia sensu lato contains two further novel genera in the rhizoxinica-symbiotica group Mycetohabitans gen. nov., and Trinickia gen. nov.: implications for the evolution of diazotrophy and nodulation in the Burkholderiaceae.</title>
        <authorList>
            <person name="Estrada-de los Santos P."/>
            <person name="Palmer M."/>
            <person name="Chavez-Ramirez B."/>
            <person name="Beukes C."/>
            <person name="Steenkamp E.T."/>
            <person name="Hirsch A.M."/>
            <person name="Manyaka P."/>
            <person name="Maluk M."/>
            <person name="Lafos M."/>
            <person name="Crook M."/>
            <person name="Gross E."/>
            <person name="Simon M.F."/>
            <person name="Bueno dos Reis Junior F."/>
            <person name="Poole P.S."/>
            <person name="Venter S.N."/>
            <person name="James E.K."/>
        </authorList>
    </citation>
    <scope>NUCLEOTIDE SEQUENCE [LARGE SCALE GENOMIC DNA]</scope>
    <source>
        <strain evidence="12 13">JPY 581</strain>
    </source>
</reference>
<feature type="compositionally biased region" description="Polar residues" evidence="9">
    <location>
        <begin position="7"/>
        <end position="18"/>
    </location>
</feature>
<dbReference type="FunFam" id="1.20.1250.20:FF:000001">
    <property type="entry name" value="Dicarboxylate MFS transporter"/>
    <property type="match status" value="1"/>
</dbReference>
<dbReference type="EMBL" id="PNYC01000017">
    <property type="protein sequence ID" value="PMS33887.1"/>
    <property type="molecule type" value="Genomic_DNA"/>
</dbReference>
<feature type="transmembrane region" description="Helical" evidence="10">
    <location>
        <begin position="347"/>
        <end position="372"/>
    </location>
</feature>
<keyword evidence="4" id="KW-1003">Cell membrane</keyword>
<evidence type="ECO:0000256" key="10">
    <source>
        <dbReference type="SAM" id="Phobius"/>
    </source>
</evidence>
<dbReference type="PROSITE" id="PS00216">
    <property type="entry name" value="SUGAR_TRANSPORT_1"/>
    <property type="match status" value="1"/>
</dbReference>
<feature type="transmembrane region" description="Helical" evidence="10">
    <location>
        <begin position="288"/>
        <end position="312"/>
    </location>
</feature>
<accession>A0A2N7WWX6</accession>
<feature type="transmembrane region" description="Helical" evidence="10">
    <location>
        <begin position="255"/>
        <end position="276"/>
    </location>
</feature>
<keyword evidence="3" id="KW-0813">Transport</keyword>
<dbReference type="PROSITE" id="PS50850">
    <property type="entry name" value="MFS"/>
    <property type="match status" value="1"/>
</dbReference>
<feature type="region of interest" description="Disordered" evidence="9">
    <location>
        <begin position="1"/>
        <end position="30"/>
    </location>
</feature>
<name>A0A2N7WWX6_9BURK</name>
<organism evidence="12 13">
    <name type="scientific">Trinickia symbiotica</name>
    <dbReference type="NCBI Taxonomy" id="863227"/>
    <lineage>
        <taxon>Bacteria</taxon>
        <taxon>Pseudomonadati</taxon>
        <taxon>Pseudomonadota</taxon>
        <taxon>Betaproteobacteria</taxon>
        <taxon>Burkholderiales</taxon>
        <taxon>Burkholderiaceae</taxon>
        <taxon>Trinickia</taxon>
    </lineage>
</organism>